<dbReference type="SUPFAM" id="SSF81383">
    <property type="entry name" value="F-box domain"/>
    <property type="match status" value="1"/>
</dbReference>
<accession>A0A498IK09</accession>
<proteinExistence type="predicted"/>
<gene>
    <name evidence="3" type="ORF">DVH24_036653</name>
</gene>
<comment type="caution">
    <text evidence="3">The sequence shown here is derived from an EMBL/GenBank/DDBJ whole genome shotgun (WGS) entry which is preliminary data.</text>
</comment>
<dbReference type="SMART" id="SM00256">
    <property type="entry name" value="FBOX"/>
    <property type="match status" value="1"/>
</dbReference>
<feature type="compositionally biased region" description="Basic and acidic residues" evidence="1">
    <location>
        <begin position="474"/>
        <end position="498"/>
    </location>
</feature>
<reference evidence="3 4" key="1">
    <citation type="submission" date="2018-10" db="EMBL/GenBank/DDBJ databases">
        <title>A high-quality apple genome assembly.</title>
        <authorList>
            <person name="Hu J."/>
        </authorList>
    </citation>
    <scope>NUCLEOTIDE SEQUENCE [LARGE SCALE GENOMIC DNA]</scope>
    <source>
        <strain evidence="4">cv. HFTH1</strain>
        <tissue evidence="3">Young leaf</tissue>
    </source>
</reference>
<feature type="compositionally biased region" description="Basic and acidic residues" evidence="1">
    <location>
        <begin position="434"/>
        <end position="445"/>
    </location>
</feature>
<evidence type="ECO:0000313" key="4">
    <source>
        <dbReference type="Proteomes" id="UP000290289"/>
    </source>
</evidence>
<name>A0A498IK09_MALDO</name>
<dbReference type="Pfam" id="PF00646">
    <property type="entry name" value="F-box"/>
    <property type="match status" value="1"/>
</dbReference>
<protein>
    <recommendedName>
        <fullName evidence="2">F-box domain-containing protein</fullName>
    </recommendedName>
</protein>
<dbReference type="CDD" id="cd09917">
    <property type="entry name" value="F-box_SF"/>
    <property type="match status" value="1"/>
</dbReference>
<dbReference type="EMBL" id="RDQH01000338">
    <property type="protein sequence ID" value="RXH82312.1"/>
    <property type="molecule type" value="Genomic_DNA"/>
</dbReference>
<organism evidence="3 4">
    <name type="scientific">Malus domestica</name>
    <name type="common">Apple</name>
    <name type="synonym">Pyrus malus</name>
    <dbReference type="NCBI Taxonomy" id="3750"/>
    <lineage>
        <taxon>Eukaryota</taxon>
        <taxon>Viridiplantae</taxon>
        <taxon>Streptophyta</taxon>
        <taxon>Embryophyta</taxon>
        <taxon>Tracheophyta</taxon>
        <taxon>Spermatophyta</taxon>
        <taxon>Magnoliopsida</taxon>
        <taxon>eudicotyledons</taxon>
        <taxon>Gunneridae</taxon>
        <taxon>Pentapetalae</taxon>
        <taxon>rosids</taxon>
        <taxon>fabids</taxon>
        <taxon>Rosales</taxon>
        <taxon>Rosaceae</taxon>
        <taxon>Amygdaloideae</taxon>
        <taxon>Maleae</taxon>
        <taxon>Malus</taxon>
    </lineage>
</organism>
<feature type="compositionally biased region" description="Basic residues" evidence="1">
    <location>
        <begin position="446"/>
        <end position="457"/>
    </location>
</feature>
<feature type="domain" description="F-box" evidence="2">
    <location>
        <begin position="9"/>
        <end position="48"/>
    </location>
</feature>
<evidence type="ECO:0000313" key="3">
    <source>
        <dbReference type="EMBL" id="RXH82312.1"/>
    </source>
</evidence>
<dbReference type="InterPro" id="IPR001810">
    <property type="entry name" value="F-box_dom"/>
</dbReference>
<keyword evidence="4" id="KW-1185">Reference proteome</keyword>
<dbReference type="InterPro" id="IPR036047">
    <property type="entry name" value="F-box-like_dom_sf"/>
</dbReference>
<sequence length="513" mass="60035">MANNSCSDLPIPILNLITERLPYYDFVRSAAVCKTWQQAFHDGVQARCKNLSIWVMNHGCFNHDGEIFSILELSDPSTEQTYSIRDIITQEVRELFVDAKPCASRYGWLLLTKKVKVEDGSSTKFFFYIPFKNKVIELSSPLILTNKIAGHKATFTERLEAWDMIDCSVFANKIRCSGCENCYSTSRYVYYLVEVPFSKVYLVAQQDHYHELHAFEYDGSDNKWFEVESFIKTFENRALFIKGPSSVAIEEFSDEFKGVFAGKYSINRLICGFKTNCKPACDIFKEFARLGDFLTESLIQIVPEVSIIHKHAHDDDTQILSPSLLPQLSASLLVPVEEEDMTRKEIEREMESKMELKMKRKKDRNVNIRYDYDMQDRRDRKWKRWMEMQREIELEREMEREIEREWESERQEQDLVPSSPPHSPQTPTNAVPVVEERRREKDNKREKKQRKKARRNTMQRGTAGGDRWCLSHKSLKDIGRNRRKRGDTNVVKEAKEGCSRNPNTLDLVFDSET</sequence>
<dbReference type="Gene3D" id="1.20.1280.50">
    <property type="match status" value="1"/>
</dbReference>
<dbReference type="Proteomes" id="UP000290289">
    <property type="component" value="Chromosome 12"/>
</dbReference>
<evidence type="ECO:0000256" key="1">
    <source>
        <dbReference type="SAM" id="MobiDB-lite"/>
    </source>
</evidence>
<dbReference type="AlphaFoldDB" id="A0A498IK09"/>
<evidence type="ECO:0000259" key="2">
    <source>
        <dbReference type="SMART" id="SM00256"/>
    </source>
</evidence>
<feature type="region of interest" description="Disordered" evidence="1">
    <location>
        <begin position="405"/>
        <end position="513"/>
    </location>
</feature>